<comment type="caution">
    <text evidence="13">The sequence shown here is derived from an EMBL/GenBank/DDBJ whole genome shotgun (WGS) entry which is preliminary data.</text>
</comment>
<evidence type="ECO:0000256" key="8">
    <source>
        <dbReference type="ARBA" id="ARBA00023204"/>
    </source>
</evidence>
<dbReference type="InterPro" id="IPR036217">
    <property type="entry name" value="MethylDNA_cys_MeTrfase_DNAb"/>
</dbReference>
<keyword evidence="8" id="KW-0234">DNA repair</keyword>
<evidence type="ECO:0000256" key="3">
    <source>
        <dbReference type="ARBA" id="ARBA00011918"/>
    </source>
</evidence>
<dbReference type="Pfam" id="PF01035">
    <property type="entry name" value="DNA_binding_1"/>
    <property type="match status" value="1"/>
</dbReference>
<accession>A0ABP1ND79</accession>
<dbReference type="EMBL" id="CAXAJV020001289">
    <property type="protein sequence ID" value="CAL7938975.1"/>
    <property type="molecule type" value="Genomic_DNA"/>
</dbReference>
<dbReference type="InterPro" id="IPR001497">
    <property type="entry name" value="MethylDNA_cys_MeTrfase_AS"/>
</dbReference>
<dbReference type="PANTHER" id="PTHR10815">
    <property type="entry name" value="METHYLATED-DNA--PROTEIN-CYSTEINE METHYLTRANSFERASE"/>
    <property type="match status" value="1"/>
</dbReference>
<dbReference type="Proteomes" id="UP001642520">
    <property type="component" value="Unassembled WGS sequence"/>
</dbReference>
<comment type="catalytic activity">
    <reaction evidence="11">
        <text>a 6-O-methyl-2'-deoxyguanosine in DNA + L-cysteinyl-[protein] = S-methyl-L-cysteinyl-[protein] + a 2'-deoxyguanosine in DNA</text>
        <dbReference type="Rhea" id="RHEA:24000"/>
        <dbReference type="Rhea" id="RHEA-COMP:10131"/>
        <dbReference type="Rhea" id="RHEA-COMP:10132"/>
        <dbReference type="Rhea" id="RHEA-COMP:11367"/>
        <dbReference type="Rhea" id="RHEA-COMP:11368"/>
        <dbReference type="ChEBI" id="CHEBI:29950"/>
        <dbReference type="ChEBI" id="CHEBI:82612"/>
        <dbReference type="ChEBI" id="CHEBI:85445"/>
        <dbReference type="ChEBI" id="CHEBI:85448"/>
        <dbReference type="EC" id="2.1.1.63"/>
    </reaction>
</comment>
<dbReference type="CDD" id="cd06445">
    <property type="entry name" value="ATase"/>
    <property type="match status" value="1"/>
</dbReference>
<keyword evidence="5" id="KW-0489">Methyltransferase</keyword>
<dbReference type="PROSITE" id="PS00374">
    <property type="entry name" value="MGMT"/>
    <property type="match status" value="1"/>
</dbReference>
<dbReference type="SUPFAM" id="SSF46767">
    <property type="entry name" value="Methylated DNA-protein cysteine methyltransferase, C-terminal domain"/>
    <property type="match status" value="1"/>
</dbReference>
<evidence type="ECO:0000256" key="11">
    <source>
        <dbReference type="ARBA" id="ARBA00049348"/>
    </source>
</evidence>
<keyword evidence="7" id="KW-0227">DNA damage</keyword>
<dbReference type="SUPFAM" id="SSF53155">
    <property type="entry name" value="Methylated DNA-protein cysteine methyltransferase domain"/>
    <property type="match status" value="1"/>
</dbReference>
<dbReference type="Gene3D" id="3.30.160.70">
    <property type="entry name" value="Methylated DNA-protein cysteine methyltransferase domain"/>
    <property type="match status" value="1"/>
</dbReference>
<evidence type="ECO:0000313" key="13">
    <source>
        <dbReference type="EMBL" id="CAL7938975.1"/>
    </source>
</evidence>
<comment type="similarity">
    <text evidence="2">Belongs to the MGMT family.</text>
</comment>
<evidence type="ECO:0000256" key="2">
    <source>
        <dbReference type="ARBA" id="ARBA00008711"/>
    </source>
</evidence>
<gene>
    <name evidence="13" type="ORF">XYLVIOL_LOCUS3602</name>
</gene>
<dbReference type="InterPro" id="IPR036631">
    <property type="entry name" value="MGMT_N_sf"/>
</dbReference>
<keyword evidence="6" id="KW-0808">Transferase</keyword>
<evidence type="ECO:0000256" key="5">
    <source>
        <dbReference type="ARBA" id="ARBA00022603"/>
    </source>
</evidence>
<evidence type="ECO:0000259" key="12">
    <source>
        <dbReference type="Pfam" id="PF01035"/>
    </source>
</evidence>
<evidence type="ECO:0000256" key="6">
    <source>
        <dbReference type="ARBA" id="ARBA00022679"/>
    </source>
</evidence>
<name>A0ABP1ND79_XYLVO</name>
<organism evidence="13 14">
    <name type="scientific">Xylocopa violacea</name>
    <name type="common">Violet carpenter bee</name>
    <name type="synonym">Apis violacea</name>
    <dbReference type="NCBI Taxonomy" id="135666"/>
    <lineage>
        <taxon>Eukaryota</taxon>
        <taxon>Metazoa</taxon>
        <taxon>Ecdysozoa</taxon>
        <taxon>Arthropoda</taxon>
        <taxon>Hexapoda</taxon>
        <taxon>Insecta</taxon>
        <taxon>Pterygota</taxon>
        <taxon>Neoptera</taxon>
        <taxon>Endopterygota</taxon>
        <taxon>Hymenoptera</taxon>
        <taxon>Apocrita</taxon>
        <taxon>Aculeata</taxon>
        <taxon>Apoidea</taxon>
        <taxon>Anthophila</taxon>
        <taxon>Apidae</taxon>
        <taxon>Xylocopa</taxon>
        <taxon>Xylocopa</taxon>
    </lineage>
</organism>
<dbReference type="EC" id="2.1.1.63" evidence="3"/>
<evidence type="ECO:0000256" key="10">
    <source>
        <dbReference type="ARBA" id="ARBA00031621"/>
    </source>
</evidence>
<dbReference type="NCBIfam" id="TIGR00589">
    <property type="entry name" value="ogt"/>
    <property type="match status" value="1"/>
</dbReference>
<dbReference type="InterPro" id="IPR036388">
    <property type="entry name" value="WH-like_DNA-bd_sf"/>
</dbReference>
<feature type="domain" description="Methylated-DNA-[protein]-cysteine S-methyltransferase DNA binding" evidence="12">
    <location>
        <begin position="105"/>
        <end position="183"/>
    </location>
</feature>
<evidence type="ECO:0000256" key="9">
    <source>
        <dbReference type="ARBA" id="ARBA00030795"/>
    </source>
</evidence>
<sequence>MMVHFQTITPGEYKANRANYQIFYAFHPTPFGDCLLAITGTDKAIVFLAFVDESKEKALMELKNDWPFSELIEDTASETKKIVQKVFSERVSSDDTILITLKGTEFEMEVWKALLLIPKGTTTTYGQIACNIDKPKAVRAVANAIMRSNIGYLVPCHRVVSRSGNNKYKWGTDRKESIQNYERKYINISK</sequence>
<dbReference type="PANTHER" id="PTHR10815:SF13">
    <property type="entry name" value="METHYLATED-DNA--PROTEIN-CYSTEINE METHYLTRANSFERASE"/>
    <property type="match status" value="1"/>
</dbReference>
<comment type="catalytic activity">
    <reaction evidence="1">
        <text>a 4-O-methyl-thymidine in DNA + L-cysteinyl-[protein] = a thymidine in DNA + S-methyl-L-cysteinyl-[protein]</text>
        <dbReference type="Rhea" id="RHEA:53428"/>
        <dbReference type="Rhea" id="RHEA-COMP:10131"/>
        <dbReference type="Rhea" id="RHEA-COMP:10132"/>
        <dbReference type="Rhea" id="RHEA-COMP:13555"/>
        <dbReference type="Rhea" id="RHEA-COMP:13556"/>
        <dbReference type="ChEBI" id="CHEBI:29950"/>
        <dbReference type="ChEBI" id="CHEBI:82612"/>
        <dbReference type="ChEBI" id="CHEBI:137386"/>
        <dbReference type="ChEBI" id="CHEBI:137387"/>
        <dbReference type="EC" id="2.1.1.63"/>
    </reaction>
</comment>
<reference evidence="13 14" key="1">
    <citation type="submission" date="2024-08" db="EMBL/GenBank/DDBJ databases">
        <authorList>
            <person name="Will J Nash"/>
            <person name="Angela Man"/>
            <person name="Seanna McTaggart"/>
            <person name="Kendall Baker"/>
            <person name="Tom Barker"/>
            <person name="Leah Catchpole"/>
            <person name="Alex Durrant"/>
            <person name="Karim Gharbi"/>
            <person name="Naomi Irish"/>
            <person name="Gemy Kaithakottil"/>
            <person name="Debby Ku"/>
            <person name="Aaliyah Providence"/>
            <person name="Felix Shaw"/>
            <person name="David Swarbreck"/>
            <person name="Chris Watkins"/>
            <person name="Ann M. McCartney"/>
            <person name="Giulio Formenti"/>
            <person name="Alice Mouton"/>
            <person name="Noel Vella"/>
            <person name="Bjorn M von Reumont"/>
            <person name="Adriana Vella"/>
            <person name="Wilfried Haerty"/>
        </authorList>
    </citation>
    <scope>NUCLEOTIDE SEQUENCE [LARGE SCALE GENOMIC DNA]</scope>
</reference>
<evidence type="ECO:0000256" key="7">
    <source>
        <dbReference type="ARBA" id="ARBA00022763"/>
    </source>
</evidence>
<evidence type="ECO:0000256" key="4">
    <source>
        <dbReference type="ARBA" id="ARBA00015377"/>
    </source>
</evidence>
<evidence type="ECO:0000313" key="14">
    <source>
        <dbReference type="Proteomes" id="UP001642520"/>
    </source>
</evidence>
<dbReference type="InterPro" id="IPR014048">
    <property type="entry name" value="MethylDNA_cys_MeTrfase_DNA-bd"/>
</dbReference>
<proteinExistence type="inferred from homology"/>
<dbReference type="Gene3D" id="1.10.10.10">
    <property type="entry name" value="Winged helix-like DNA-binding domain superfamily/Winged helix DNA-binding domain"/>
    <property type="match status" value="1"/>
</dbReference>
<evidence type="ECO:0000256" key="1">
    <source>
        <dbReference type="ARBA" id="ARBA00001286"/>
    </source>
</evidence>
<keyword evidence="14" id="KW-1185">Reference proteome</keyword>
<protein>
    <recommendedName>
        <fullName evidence="4">Methylated-DNA--protein-cysteine methyltransferase</fullName>
        <ecNumber evidence="3">2.1.1.63</ecNumber>
    </recommendedName>
    <alternativeName>
        <fullName evidence="9">6-O-methylguanine-DNA methyltransferase</fullName>
    </alternativeName>
    <alternativeName>
        <fullName evidence="10">O-6-methylguanine-DNA-alkyltransferase</fullName>
    </alternativeName>
</protein>